<keyword evidence="9" id="KW-0482">Metalloprotease</keyword>
<evidence type="ECO:0000313" key="11">
    <source>
        <dbReference type="Proteomes" id="UP000823618"/>
    </source>
</evidence>
<dbReference type="AlphaFoldDB" id="A0A9D9N6W8"/>
<reference evidence="10" key="1">
    <citation type="submission" date="2020-10" db="EMBL/GenBank/DDBJ databases">
        <authorList>
            <person name="Gilroy R."/>
        </authorList>
    </citation>
    <scope>NUCLEOTIDE SEQUENCE</scope>
    <source>
        <strain evidence="10">E3-2379</strain>
    </source>
</reference>
<dbReference type="Gene3D" id="3.40.1830.10">
    <property type="entry name" value="Thermophilic metalloprotease (M29)"/>
    <property type="match status" value="1"/>
</dbReference>
<dbReference type="SUPFAM" id="SSF144052">
    <property type="entry name" value="Thermophilic metalloprotease-like"/>
    <property type="match status" value="1"/>
</dbReference>
<dbReference type="EMBL" id="JADIML010000015">
    <property type="protein sequence ID" value="MBO8462380.1"/>
    <property type="molecule type" value="Genomic_DNA"/>
</dbReference>
<comment type="cofactor">
    <cofactor evidence="2">
        <name>Mg(2+)</name>
        <dbReference type="ChEBI" id="CHEBI:18420"/>
    </cofactor>
</comment>
<dbReference type="GO" id="GO:0046872">
    <property type="term" value="F:metal ion binding"/>
    <property type="evidence" value="ECO:0007669"/>
    <property type="project" value="UniProtKB-KW"/>
</dbReference>
<keyword evidence="8" id="KW-0378">Hydrolase</keyword>
<comment type="cofactor">
    <cofactor evidence="1">
        <name>Co(2+)</name>
        <dbReference type="ChEBI" id="CHEBI:48828"/>
    </cofactor>
</comment>
<keyword evidence="7" id="KW-0479">Metal-binding</keyword>
<evidence type="ECO:0000256" key="1">
    <source>
        <dbReference type="ARBA" id="ARBA00001941"/>
    </source>
</evidence>
<name>A0A9D9N6W8_9FIRM</name>
<evidence type="ECO:0000256" key="2">
    <source>
        <dbReference type="ARBA" id="ARBA00001946"/>
    </source>
</evidence>
<evidence type="ECO:0000256" key="4">
    <source>
        <dbReference type="ARBA" id="ARBA00008236"/>
    </source>
</evidence>
<dbReference type="Pfam" id="PF02073">
    <property type="entry name" value="Peptidase_M29"/>
    <property type="match status" value="1"/>
</dbReference>
<dbReference type="InterPro" id="IPR052170">
    <property type="entry name" value="M29_Exopeptidase"/>
</dbReference>
<keyword evidence="6" id="KW-0645">Protease</keyword>
<dbReference type="PRINTS" id="PR00919">
    <property type="entry name" value="THERMOPTASE"/>
</dbReference>
<evidence type="ECO:0000313" key="10">
    <source>
        <dbReference type="EMBL" id="MBO8462380.1"/>
    </source>
</evidence>
<comment type="caution">
    <text evidence="10">The sequence shown here is derived from an EMBL/GenBank/DDBJ whole genome shotgun (WGS) entry which is preliminary data.</text>
</comment>
<evidence type="ECO:0000256" key="5">
    <source>
        <dbReference type="ARBA" id="ARBA00022438"/>
    </source>
</evidence>
<sequence>MTFQEKLQEYAKLIVNIGVNVQEGQDIVLRCPVECYEFGRMIVEEGYKAGAKEVIVHWGDEQVSRLTYDYADLSVFETVQEWQAESRNKYAREGACFITISGGDPEIFKGVDSAKLKAYAKACDKAFEEFYNRMMASEIPWNVVAVPNKKWAMKVFPELSEEEAVEKLWEAVFFAVRIGESDVVEAWRKHNQSLAEQCKKLNELQFEKLHYKNSLGTDFIVGLVENHIWEGGAEEDSKGVTFVANMPTEEVFTMPDCRVADGKVVSSLPLSFEGTLIKNFSLTFKNGRVEEFTAEEGYEALERLLNSDEGSRHLGEVALVPYKSPISQMNILFYNTLFDENASCHFAFGECYPTTVKGGTKMTAEEITKVGGNHSMNHVDFMVGTSDLCITGITKEGKEIPIFENGNWVL</sequence>
<dbReference type="InterPro" id="IPR000787">
    <property type="entry name" value="Peptidase_M29"/>
</dbReference>
<dbReference type="GO" id="GO:0006508">
    <property type="term" value="P:proteolysis"/>
    <property type="evidence" value="ECO:0007669"/>
    <property type="project" value="UniProtKB-KW"/>
</dbReference>
<proteinExistence type="inferred from homology"/>
<dbReference type="GO" id="GO:0004177">
    <property type="term" value="F:aminopeptidase activity"/>
    <property type="evidence" value="ECO:0007669"/>
    <property type="project" value="UniProtKB-KW"/>
</dbReference>
<organism evidence="10 11">
    <name type="scientific">Candidatus Scybalomonas excrementavium</name>
    <dbReference type="NCBI Taxonomy" id="2840943"/>
    <lineage>
        <taxon>Bacteria</taxon>
        <taxon>Bacillati</taxon>
        <taxon>Bacillota</taxon>
        <taxon>Clostridia</taxon>
        <taxon>Lachnospirales</taxon>
        <taxon>Lachnospiraceae</taxon>
        <taxon>Lachnospiraceae incertae sedis</taxon>
        <taxon>Candidatus Scybalomonas</taxon>
    </lineage>
</organism>
<dbReference type="InterPro" id="IPR035097">
    <property type="entry name" value="M29_N-terminal"/>
</dbReference>
<reference evidence="10" key="2">
    <citation type="journal article" date="2021" name="PeerJ">
        <title>Extensive microbial diversity within the chicken gut microbiome revealed by metagenomics and culture.</title>
        <authorList>
            <person name="Gilroy R."/>
            <person name="Ravi A."/>
            <person name="Getino M."/>
            <person name="Pursley I."/>
            <person name="Horton D.L."/>
            <person name="Alikhan N.F."/>
            <person name="Baker D."/>
            <person name="Gharbi K."/>
            <person name="Hall N."/>
            <person name="Watson M."/>
            <person name="Adriaenssens E.M."/>
            <person name="Foster-Nyarko E."/>
            <person name="Jarju S."/>
            <person name="Secka A."/>
            <person name="Antonio M."/>
            <person name="Oren A."/>
            <person name="Chaudhuri R.R."/>
            <person name="La Ragione R."/>
            <person name="Hildebrand F."/>
            <person name="Pallen M.J."/>
        </authorList>
    </citation>
    <scope>NUCLEOTIDE SEQUENCE</scope>
    <source>
        <strain evidence="10">E3-2379</strain>
    </source>
</reference>
<dbReference type="GO" id="GO:0008237">
    <property type="term" value="F:metallopeptidase activity"/>
    <property type="evidence" value="ECO:0007669"/>
    <property type="project" value="UniProtKB-KW"/>
</dbReference>
<keyword evidence="5 10" id="KW-0031">Aminopeptidase</keyword>
<evidence type="ECO:0000256" key="7">
    <source>
        <dbReference type="ARBA" id="ARBA00022723"/>
    </source>
</evidence>
<evidence type="ECO:0000256" key="6">
    <source>
        <dbReference type="ARBA" id="ARBA00022670"/>
    </source>
</evidence>
<evidence type="ECO:0000256" key="8">
    <source>
        <dbReference type="ARBA" id="ARBA00022801"/>
    </source>
</evidence>
<accession>A0A9D9N6W8</accession>
<dbReference type="PANTHER" id="PTHR34448:SF3">
    <property type="entry name" value="AMINOPEPTIDASE AMPS"/>
    <property type="match status" value="1"/>
</dbReference>
<comment type="similarity">
    <text evidence="4">Belongs to the peptidase M29 family.</text>
</comment>
<dbReference type="PANTHER" id="PTHR34448">
    <property type="entry name" value="AMINOPEPTIDASE"/>
    <property type="match status" value="1"/>
</dbReference>
<dbReference type="Proteomes" id="UP000823618">
    <property type="component" value="Unassembled WGS sequence"/>
</dbReference>
<comment type="cofactor">
    <cofactor evidence="3">
        <name>Zn(2+)</name>
        <dbReference type="ChEBI" id="CHEBI:29105"/>
    </cofactor>
</comment>
<evidence type="ECO:0000256" key="3">
    <source>
        <dbReference type="ARBA" id="ARBA00001947"/>
    </source>
</evidence>
<protein>
    <submittedName>
        <fullName evidence="10">Aminopeptidase</fullName>
    </submittedName>
</protein>
<gene>
    <name evidence="10" type="ORF">IAC13_00435</name>
</gene>
<evidence type="ECO:0000256" key="9">
    <source>
        <dbReference type="ARBA" id="ARBA00023049"/>
    </source>
</evidence>